<evidence type="ECO:0000256" key="1">
    <source>
        <dbReference type="SAM" id="Coils"/>
    </source>
</evidence>
<dbReference type="AlphaFoldDB" id="A0A2H0KBV5"/>
<reference evidence="2 3" key="1">
    <citation type="submission" date="2017-09" db="EMBL/GenBank/DDBJ databases">
        <title>Depth-based differentiation of microbial function through sediment-hosted aquifers and enrichment of novel symbionts in the deep terrestrial subsurface.</title>
        <authorList>
            <person name="Probst A.J."/>
            <person name="Ladd B."/>
            <person name="Jarett J.K."/>
            <person name="Geller-Mcgrath D.E."/>
            <person name="Sieber C.M."/>
            <person name="Emerson J.B."/>
            <person name="Anantharaman K."/>
            <person name="Thomas B.C."/>
            <person name="Malmstrom R."/>
            <person name="Stieglmeier M."/>
            <person name="Klingl A."/>
            <person name="Woyke T."/>
            <person name="Ryan C.M."/>
            <person name="Banfield J.F."/>
        </authorList>
    </citation>
    <scope>NUCLEOTIDE SEQUENCE [LARGE SCALE GENOMIC DNA]</scope>
    <source>
        <strain evidence="2">CG11_big_fil_rev_8_21_14_0_20_46_11</strain>
    </source>
</reference>
<name>A0A2H0KBV5_9BACT</name>
<sequence length="72" mass="8261">MPKIMTIDDLAVMVKRGFDETAKQVDLNELKEDVSELRKQVNRIEARMGGYDNRLDLVVDDVRLVKTKVGIK</sequence>
<gene>
    <name evidence="2" type="ORF">COV91_02740</name>
</gene>
<dbReference type="EMBL" id="PCVG01000033">
    <property type="protein sequence ID" value="PIQ68705.1"/>
    <property type="molecule type" value="Genomic_DNA"/>
</dbReference>
<evidence type="ECO:0000313" key="3">
    <source>
        <dbReference type="Proteomes" id="UP000229342"/>
    </source>
</evidence>
<evidence type="ECO:0000313" key="2">
    <source>
        <dbReference type="EMBL" id="PIQ68705.1"/>
    </source>
</evidence>
<proteinExistence type="predicted"/>
<keyword evidence="1" id="KW-0175">Coiled coil</keyword>
<feature type="coiled-coil region" evidence="1">
    <location>
        <begin position="20"/>
        <end position="54"/>
    </location>
</feature>
<comment type="caution">
    <text evidence="2">The sequence shown here is derived from an EMBL/GenBank/DDBJ whole genome shotgun (WGS) entry which is preliminary data.</text>
</comment>
<dbReference type="Proteomes" id="UP000229342">
    <property type="component" value="Unassembled WGS sequence"/>
</dbReference>
<protein>
    <submittedName>
        <fullName evidence="2">Uncharacterized protein</fullName>
    </submittedName>
</protein>
<accession>A0A2H0KBV5</accession>
<organism evidence="2 3">
    <name type="scientific">Candidatus Taylorbacteria bacterium CG11_big_fil_rev_8_21_14_0_20_46_11</name>
    <dbReference type="NCBI Taxonomy" id="1975025"/>
    <lineage>
        <taxon>Bacteria</taxon>
        <taxon>Candidatus Tayloriibacteriota</taxon>
    </lineage>
</organism>